<evidence type="ECO:0000256" key="3">
    <source>
        <dbReference type="ARBA" id="ARBA00012729"/>
    </source>
</evidence>
<evidence type="ECO:0000256" key="10">
    <source>
        <dbReference type="SAM" id="SignalP"/>
    </source>
</evidence>
<evidence type="ECO:0000256" key="9">
    <source>
        <dbReference type="RuleBase" id="RU000489"/>
    </source>
</evidence>
<evidence type="ECO:0000256" key="1">
    <source>
        <dbReference type="ARBA" id="ARBA00000822"/>
    </source>
</evidence>
<keyword evidence="6" id="KW-0119">Carbohydrate metabolism</keyword>
<feature type="domain" description="GH18" evidence="11">
    <location>
        <begin position="47"/>
        <end position="412"/>
    </location>
</feature>
<dbReference type="PROSITE" id="PS51910">
    <property type="entry name" value="GH18_2"/>
    <property type="match status" value="1"/>
</dbReference>
<evidence type="ECO:0000256" key="6">
    <source>
        <dbReference type="ARBA" id="ARBA00023277"/>
    </source>
</evidence>
<dbReference type="InterPro" id="IPR050314">
    <property type="entry name" value="Glycosyl_Hydrlase_18"/>
</dbReference>
<reference evidence="12" key="1">
    <citation type="submission" date="2019-07" db="EMBL/GenBank/DDBJ databases">
        <title>Hyphodiscus hymeniophilus genome sequencing and assembly.</title>
        <authorList>
            <person name="Kramer G."/>
            <person name="Nodwell J."/>
        </authorList>
    </citation>
    <scope>NUCLEOTIDE SEQUENCE</scope>
    <source>
        <strain evidence="12">ATCC 34498</strain>
    </source>
</reference>
<keyword evidence="4 9" id="KW-0378">Hydrolase</keyword>
<dbReference type="SUPFAM" id="SSF51445">
    <property type="entry name" value="(Trans)glycosidases"/>
    <property type="match status" value="1"/>
</dbReference>
<dbReference type="OrthoDB" id="76388at2759"/>
<name>A0A9P6VDC8_9HELO</name>
<evidence type="ECO:0000256" key="2">
    <source>
        <dbReference type="ARBA" id="ARBA00008682"/>
    </source>
</evidence>
<evidence type="ECO:0000313" key="12">
    <source>
        <dbReference type="EMBL" id="KAG0645801.1"/>
    </source>
</evidence>
<comment type="similarity">
    <text evidence="2">Belongs to the glycosyl hydrolase 18 family. Chitinase class V subfamily.</text>
</comment>
<feature type="chain" id="PRO_5040114009" description="chitinase" evidence="10">
    <location>
        <begin position="24"/>
        <end position="437"/>
    </location>
</feature>
<keyword evidence="7 9" id="KW-0326">Glycosidase</keyword>
<keyword evidence="13" id="KW-1185">Reference proteome</keyword>
<dbReference type="CDD" id="cd06548">
    <property type="entry name" value="GH18_chitinase"/>
    <property type="match status" value="1"/>
</dbReference>
<dbReference type="InterPro" id="IPR001223">
    <property type="entry name" value="Glyco_hydro18_cat"/>
</dbReference>
<dbReference type="EC" id="3.2.1.14" evidence="3"/>
<dbReference type="GO" id="GO:0000272">
    <property type="term" value="P:polysaccharide catabolic process"/>
    <property type="evidence" value="ECO:0007669"/>
    <property type="project" value="UniProtKB-KW"/>
</dbReference>
<dbReference type="PANTHER" id="PTHR11177:SF317">
    <property type="entry name" value="CHITINASE 12-RELATED"/>
    <property type="match status" value="1"/>
</dbReference>
<comment type="catalytic activity">
    <reaction evidence="1">
        <text>Random endo-hydrolysis of N-acetyl-beta-D-glucosaminide (1-&gt;4)-beta-linkages in chitin and chitodextrins.</text>
        <dbReference type="EC" id="3.2.1.14"/>
    </reaction>
</comment>
<evidence type="ECO:0000259" key="11">
    <source>
        <dbReference type="PROSITE" id="PS51910"/>
    </source>
</evidence>
<sequence length="437" mass="47613">MKATSVLQPFVIALATSISNCSAAPTAAKSSDAIAQPADLTDTVGGYKSVAYFTAWSIFEREYNVWDAPASKLTHLIYAFAQVASNGTVYYPGDQYADVSRVFTGHDSGYDGDGNLHGNVNQLFKIKKANRNLKTILSIGGWGEKNFPQAARTPQSREVFATTAVELMKDGGFDGIDIDWEFPEDDEEGRNFALLLEMVRNTLDQYAVQHASGHHFLLTVASPAAPSTHMPLTDMDQYLDFWNVMTYDFSGSWDTTARHQANLYPSASFPDSTSYAADTGLTDYIARGIPVHKLVMGIPVYGHSFAGTDGLGQPFTGPSPTASHCWEAGSCDYKVLPKAGAEEIYDPAIGASYSYDPITKEFTTYDSASVVIQKGEYIKAKGLGGAMFWETSADKTGADSLIGTLFDTLGQDLEQTRNWLSYPESRYKNVKSGMQGE</sequence>
<protein>
    <recommendedName>
        <fullName evidence="3">chitinase</fullName>
        <ecNumber evidence="3">3.2.1.14</ecNumber>
    </recommendedName>
</protein>
<keyword evidence="10" id="KW-0732">Signal</keyword>
<dbReference type="Gene3D" id="3.20.20.80">
    <property type="entry name" value="Glycosidases"/>
    <property type="match status" value="1"/>
</dbReference>
<dbReference type="InterPro" id="IPR001579">
    <property type="entry name" value="Glyco_hydro_18_chit_AS"/>
</dbReference>
<feature type="signal peptide" evidence="10">
    <location>
        <begin position="1"/>
        <end position="23"/>
    </location>
</feature>
<organism evidence="12 13">
    <name type="scientific">Hyphodiscus hymeniophilus</name>
    <dbReference type="NCBI Taxonomy" id="353542"/>
    <lineage>
        <taxon>Eukaryota</taxon>
        <taxon>Fungi</taxon>
        <taxon>Dikarya</taxon>
        <taxon>Ascomycota</taxon>
        <taxon>Pezizomycotina</taxon>
        <taxon>Leotiomycetes</taxon>
        <taxon>Helotiales</taxon>
        <taxon>Hyphodiscaceae</taxon>
        <taxon>Hyphodiscus</taxon>
    </lineage>
</organism>
<accession>A0A9P6VDC8</accession>
<evidence type="ECO:0000256" key="8">
    <source>
        <dbReference type="ARBA" id="ARBA00023326"/>
    </source>
</evidence>
<proteinExistence type="inferred from homology"/>
<evidence type="ECO:0000313" key="13">
    <source>
        <dbReference type="Proteomes" id="UP000785200"/>
    </source>
</evidence>
<dbReference type="GO" id="GO:0008061">
    <property type="term" value="F:chitin binding"/>
    <property type="evidence" value="ECO:0007669"/>
    <property type="project" value="InterPro"/>
</dbReference>
<dbReference type="EMBL" id="VNKQ01000017">
    <property type="protein sequence ID" value="KAG0645801.1"/>
    <property type="molecule type" value="Genomic_DNA"/>
</dbReference>
<dbReference type="GO" id="GO:0008843">
    <property type="term" value="F:endochitinase activity"/>
    <property type="evidence" value="ECO:0007669"/>
    <property type="project" value="UniProtKB-EC"/>
</dbReference>
<dbReference type="Gene3D" id="3.10.50.10">
    <property type="match status" value="1"/>
</dbReference>
<gene>
    <name evidence="12" type="ORF">D0Z07_7900</name>
</gene>
<dbReference type="PANTHER" id="PTHR11177">
    <property type="entry name" value="CHITINASE"/>
    <property type="match status" value="1"/>
</dbReference>
<dbReference type="SMART" id="SM00636">
    <property type="entry name" value="Glyco_18"/>
    <property type="match status" value="1"/>
</dbReference>
<dbReference type="PROSITE" id="PS01095">
    <property type="entry name" value="GH18_1"/>
    <property type="match status" value="1"/>
</dbReference>
<dbReference type="AlphaFoldDB" id="A0A9P6VDC8"/>
<evidence type="ECO:0000256" key="5">
    <source>
        <dbReference type="ARBA" id="ARBA00023024"/>
    </source>
</evidence>
<evidence type="ECO:0000256" key="4">
    <source>
        <dbReference type="ARBA" id="ARBA00022801"/>
    </source>
</evidence>
<dbReference type="InterPro" id="IPR029070">
    <property type="entry name" value="Chitinase_insertion_sf"/>
</dbReference>
<evidence type="ECO:0000256" key="7">
    <source>
        <dbReference type="ARBA" id="ARBA00023295"/>
    </source>
</evidence>
<dbReference type="InterPro" id="IPR011583">
    <property type="entry name" value="Chitinase_II/V-like_cat"/>
</dbReference>
<comment type="caution">
    <text evidence="12">The sequence shown here is derived from an EMBL/GenBank/DDBJ whole genome shotgun (WGS) entry which is preliminary data.</text>
</comment>
<dbReference type="Proteomes" id="UP000785200">
    <property type="component" value="Unassembled WGS sequence"/>
</dbReference>
<keyword evidence="5" id="KW-0146">Chitin degradation</keyword>
<dbReference type="GO" id="GO:0005576">
    <property type="term" value="C:extracellular region"/>
    <property type="evidence" value="ECO:0007669"/>
    <property type="project" value="TreeGrafter"/>
</dbReference>
<dbReference type="Pfam" id="PF00704">
    <property type="entry name" value="Glyco_hydro_18"/>
    <property type="match status" value="1"/>
</dbReference>
<dbReference type="InterPro" id="IPR017853">
    <property type="entry name" value="GH"/>
</dbReference>
<keyword evidence="8" id="KW-0624">Polysaccharide degradation</keyword>
<dbReference type="GO" id="GO:0006032">
    <property type="term" value="P:chitin catabolic process"/>
    <property type="evidence" value="ECO:0007669"/>
    <property type="project" value="UniProtKB-KW"/>
</dbReference>
<dbReference type="SUPFAM" id="SSF54556">
    <property type="entry name" value="Chitinase insertion domain"/>
    <property type="match status" value="1"/>
</dbReference>